<dbReference type="AlphaFoldDB" id="A0A645C182"/>
<gene>
    <name evidence="1" type="ORF">SDC9_118051</name>
</gene>
<evidence type="ECO:0000313" key="1">
    <source>
        <dbReference type="EMBL" id="MPM71088.1"/>
    </source>
</evidence>
<comment type="caution">
    <text evidence="1">The sequence shown here is derived from an EMBL/GenBank/DDBJ whole genome shotgun (WGS) entry which is preliminary data.</text>
</comment>
<organism evidence="1">
    <name type="scientific">bioreactor metagenome</name>
    <dbReference type="NCBI Taxonomy" id="1076179"/>
    <lineage>
        <taxon>unclassified sequences</taxon>
        <taxon>metagenomes</taxon>
        <taxon>ecological metagenomes</taxon>
    </lineage>
</organism>
<dbReference type="EMBL" id="VSSQ01023892">
    <property type="protein sequence ID" value="MPM71088.1"/>
    <property type="molecule type" value="Genomic_DNA"/>
</dbReference>
<reference evidence="1" key="1">
    <citation type="submission" date="2019-08" db="EMBL/GenBank/DDBJ databases">
        <authorList>
            <person name="Kucharzyk K."/>
            <person name="Murdoch R.W."/>
            <person name="Higgins S."/>
            <person name="Loffler F."/>
        </authorList>
    </citation>
    <scope>NUCLEOTIDE SEQUENCE</scope>
</reference>
<sequence length="257" mass="29861">MLRTRAGAAKNLFPGGFALNFPTMVNRPAAAEFMLGNFSHIIDYLNVDYIYLDETKTTNLIDWDHDDLVRDDHWNDFWMGMYRLGRSRNVVMFGNGRGNPYHELNYIEAINQLAPERWREFCGMAMAVANFVNNRKGARVDLLYWNTKMDYITRVLANGFIPTVNFLRYQQIPYITANAELGKSTIYDLKYTPDWKNDPATELESYCIRRDSGNEMIFSVINRASRDSVQATLDTAGLGGHLTVWCYRIMRFPMKWI</sequence>
<name>A0A645C182_9ZZZZ</name>
<protein>
    <submittedName>
        <fullName evidence="1">Uncharacterized protein</fullName>
    </submittedName>
</protein>
<accession>A0A645C182</accession>
<proteinExistence type="predicted"/>